<dbReference type="Proteomes" id="UP001501599">
    <property type="component" value="Unassembled WGS sequence"/>
</dbReference>
<protein>
    <submittedName>
        <fullName evidence="1">Uncharacterized protein</fullName>
    </submittedName>
</protein>
<accession>A0ABP5MHL5</accession>
<sequence length="126" mass="13359">MATDGFIYRASTTPTLVVEVDAVLGFAGTRESRSTVHPIPTGGVSVVVRPHGPRTGTFQFALRGATAQARAEALEASLATGARHYLSGTVGGTSTWQWFVTGQVTFERVHDVRGAVWLVSAEWTAA</sequence>
<reference evidence="2" key="1">
    <citation type="journal article" date="2019" name="Int. J. Syst. Evol. Microbiol.">
        <title>The Global Catalogue of Microorganisms (GCM) 10K type strain sequencing project: providing services to taxonomists for standard genome sequencing and annotation.</title>
        <authorList>
            <consortium name="The Broad Institute Genomics Platform"/>
            <consortium name="The Broad Institute Genome Sequencing Center for Infectious Disease"/>
            <person name="Wu L."/>
            <person name="Ma J."/>
        </authorList>
    </citation>
    <scope>NUCLEOTIDE SEQUENCE [LARGE SCALE GENOMIC DNA]</scope>
    <source>
        <strain evidence="2">JCM 16026</strain>
    </source>
</reference>
<dbReference type="RefSeq" id="WP_344341140.1">
    <property type="nucleotide sequence ID" value="NZ_BAAAQT010000005.1"/>
</dbReference>
<comment type="caution">
    <text evidence="1">The sequence shown here is derived from an EMBL/GenBank/DDBJ whole genome shotgun (WGS) entry which is preliminary data.</text>
</comment>
<gene>
    <name evidence="1" type="ORF">GCM10009846_10240</name>
</gene>
<proteinExistence type="predicted"/>
<name>A0ABP5MHL5_9MICO</name>
<evidence type="ECO:0000313" key="1">
    <source>
        <dbReference type="EMBL" id="GAA2172411.1"/>
    </source>
</evidence>
<dbReference type="EMBL" id="BAAAQT010000005">
    <property type="protein sequence ID" value="GAA2172411.1"/>
    <property type="molecule type" value="Genomic_DNA"/>
</dbReference>
<keyword evidence="2" id="KW-1185">Reference proteome</keyword>
<evidence type="ECO:0000313" key="2">
    <source>
        <dbReference type="Proteomes" id="UP001501599"/>
    </source>
</evidence>
<organism evidence="1 2">
    <name type="scientific">Agrococcus versicolor</name>
    <dbReference type="NCBI Taxonomy" id="501482"/>
    <lineage>
        <taxon>Bacteria</taxon>
        <taxon>Bacillati</taxon>
        <taxon>Actinomycetota</taxon>
        <taxon>Actinomycetes</taxon>
        <taxon>Micrococcales</taxon>
        <taxon>Microbacteriaceae</taxon>
        <taxon>Agrococcus</taxon>
    </lineage>
</organism>